<dbReference type="GO" id="GO:0005886">
    <property type="term" value="C:plasma membrane"/>
    <property type="evidence" value="ECO:0007669"/>
    <property type="project" value="UniProtKB-SubCell"/>
</dbReference>
<dbReference type="RefSeq" id="WP_148946069.1">
    <property type="nucleotide sequence ID" value="NZ_VTEH01000003.1"/>
</dbReference>
<keyword evidence="2" id="KW-0813">Transport</keyword>
<keyword evidence="5 7" id="KW-1133">Transmembrane helix</keyword>
<dbReference type="Gene3D" id="1.20.1250.20">
    <property type="entry name" value="MFS general substrate transporter like domains"/>
    <property type="match status" value="1"/>
</dbReference>
<feature type="transmembrane region" description="Helical" evidence="7">
    <location>
        <begin position="12"/>
        <end position="34"/>
    </location>
</feature>
<proteinExistence type="predicted"/>
<name>A0A5D4KHZ6_9BACI</name>
<dbReference type="InterPro" id="IPR036259">
    <property type="entry name" value="MFS_trans_sf"/>
</dbReference>
<accession>A0A5D4KHZ6</accession>
<organism evidence="9 10">
    <name type="scientific">Rossellomorea vietnamensis</name>
    <dbReference type="NCBI Taxonomy" id="218284"/>
    <lineage>
        <taxon>Bacteria</taxon>
        <taxon>Bacillati</taxon>
        <taxon>Bacillota</taxon>
        <taxon>Bacilli</taxon>
        <taxon>Bacillales</taxon>
        <taxon>Bacillaceae</taxon>
        <taxon>Rossellomorea</taxon>
    </lineage>
</organism>
<dbReference type="EMBL" id="VTEH01000003">
    <property type="protein sequence ID" value="TYR76586.1"/>
    <property type="molecule type" value="Genomic_DNA"/>
</dbReference>
<evidence type="ECO:0000256" key="2">
    <source>
        <dbReference type="ARBA" id="ARBA00022448"/>
    </source>
</evidence>
<dbReference type="AlphaFoldDB" id="A0A5D4KHZ6"/>
<gene>
    <name evidence="9" type="ORF">FZC79_06845</name>
</gene>
<feature type="transmembrane region" description="Helical" evidence="7">
    <location>
        <begin position="496"/>
        <end position="514"/>
    </location>
</feature>
<comment type="subcellular location">
    <subcellularLocation>
        <location evidence="1">Cell membrane</location>
        <topology evidence="1">Multi-pass membrane protein</topology>
    </subcellularLocation>
</comment>
<feature type="transmembrane region" description="Helical" evidence="7">
    <location>
        <begin position="135"/>
        <end position="157"/>
    </location>
</feature>
<keyword evidence="3" id="KW-1003">Cell membrane</keyword>
<comment type="caution">
    <text evidence="9">The sequence shown here is derived from an EMBL/GenBank/DDBJ whole genome shotgun (WGS) entry which is preliminary data.</text>
</comment>
<dbReference type="PANTHER" id="PTHR23501:SF197">
    <property type="entry name" value="COMD"/>
    <property type="match status" value="1"/>
</dbReference>
<dbReference type="NCBIfam" id="TIGR00711">
    <property type="entry name" value="efflux_EmrB"/>
    <property type="match status" value="1"/>
</dbReference>
<feature type="transmembrane region" description="Helical" evidence="7">
    <location>
        <begin position="197"/>
        <end position="218"/>
    </location>
</feature>
<dbReference type="PRINTS" id="PR01036">
    <property type="entry name" value="TCRTETB"/>
</dbReference>
<feature type="domain" description="Major facilitator superfamily (MFS) profile" evidence="8">
    <location>
        <begin position="12"/>
        <end position="519"/>
    </location>
</feature>
<feature type="transmembrane region" description="Helical" evidence="7">
    <location>
        <begin position="46"/>
        <end position="65"/>
    </location>
</feature>
<dbReference type="Proteomes" id="UP000323317">
    <property type="component" value="Unassembled WGS sequence"/>
</dbReference>
<dbReference type="GO" id="GO:0022857">
    <property type="term" value="F:transmembrane transporter activity"/>
    <property type="evidence" value="ECO:0007669"/>
    <property type="project" value="InterPro"/>
</dbReference>
<dbReference type="PROSITE" id="PS50850">
    <property type="entry name" value="MFS"/>
    <property type="match status" value="1"/>
</dbReference>
<dbReference type="SUPFAM" id="SSF103473">
    <property type="entry name" value="MFS general substrate transporter"/>
    <property type="match status" value="1"/>
</dbReference>
<dbReference type="Gene3D" id="1.20.1720.10">
    <property type="entry name" value="Multidrug resistance protein D"/>
    <property type="match status" value="1"/>
</dbReference>
<feature type="transmembrane region" description="Helical" evidence="7">
    <location>
        <begin position="110"/>
        <end position="128"/>
    </location>
</feature>
<sequence length="542" mass="58890">MEHLEPKKKILIMLAIMSAMLFAALNQTIVGTALPTIISELGGIEYYSWVFTIFMLTSSVTAILVGKLSDMYGRKPFILIGIGVFTAGSFLNGLSTSIIELIAFRGIQGLGAGMIMSTSFTAVGDLFAPRERGRWQGLMGGIFGLASVFGPTLGGWIVDNAEWHWVFWVFLPFGLVAFLMIWRLFPSQTIKEKKKVDYLGSIMLSLTIIPLLLAFTWGGNDFEWVSFQIIGLFSVTAAALILFIMIEKRAANPVLPLHLFKNQIFTLSNAIGFILGAGMFGAIMYMPFFIQGVIGTSATKSGFVMMPMTLSMVFASAIGGQIITKTGKYKLIALIGLFVMGSGLASLSMMGTDTTNTTAVINMIIVGLGLGLSFPVFTLTVQNAVQHQYLGVATAATQLFRQIGGTVGVAIMGTVMNNSMSTRMNQELSKLKGNSDLEALPPEAAAQLQTLQSPQSLMDGEKLQEIQASLPNEMQAVFVKTIEIVRESLSYSLTNVFLIGAFVLFSGFLLTFFLKEIPLRMTNKDEPENEIQSGQESQSVKA</sequence>
<dbReference type="InterPro" id="IPR005829">
    <property type="entry name" value="Sugar_transporter_CS"/>
</dbReference>
<dbReference type="PROSITE" id="PS00216">
    <property type="entry name" value="SUGAR_TRANSPORT_1"/>
    <property type="match status" value="1"/>
</dbReference>
<feature type="transmembrane region" description="Helical" evidence="7">
    <location>
        <begin position="77"/>
        <end position="104"/>
    </location>
</feature>
<dbReference type="FunFam" id="1.20.1720.10:FF:000004">
    <property type="entry name" value="EmrB/QacA family drug resistance transporter"/>
    <property type="match status" value="1"/>
</dbReference>
<dbReference type="InterPro" id="IPR020846">
    <property type="entry name" value="MFS_dom"/>
</dbReference>
<dbReference type="PANTHER" id="PTHR23501">
    <property type="entry name" value="MAJOR FACILITATOR SUPERFAMILY"/>
    <property type="match status" value="1"/>
</dbReference>
<evidence type="ECO:0000256" key="6">
    <source>
        <dbReference type="ARBA" id="ARBA00023136"/>
    </source>
</evidence>
<keyword evidence="6 7" id="KW-0472">Membrane</keyword>
<evidence type="ECO:0000313" key="9">
    <source>
        <dbReference type="EMBL" id="TYR76586.1"/>
    </source>
</evidence>
<protein>
    <submittedName>
        <fullName evidence="9">DHA2 family efflux MFS transporter permease subunit</fullName>
    </submittedName>
</protein>
<evidence type="ECO:0000256" key="1">
    <source>
        <dbReference type="ARBA" id="ARBA00004651"/>
    </source>
</evidence>
<evidence type="ECO:0000256" key="4">
    <source>
        <dbReference type="ARBA" id="ARBA00022692"/>
    </source>
</evidence>
<feature type="transmembrane region" description="Helical" evidence="7">
    <location>
        <begin position="224"/>
        <end position="246"/>
    </location>
</feature>
<dbReference type="InterPro" id="IPR004638">
    <property type="entry name" value="EmrB-like"/>
</dbReference>
<feature type="transmembrane region" description="Helical" evidence="7">
    <location>
        <begin position="163"/>
        <end position="185"/>
    </location>
</feature>
<evidence type="ECO:0000256" key="3">
    <source>
        <dbReference type="ARBA" id="ARBA00022475"/>
    </source>
</evidence>
<dbReference type="InterPro" id="IPR011701">
    <property type="entry name" value="MFS"/>
</dbReference>
<feature type="transmembrane region" description="Helical" evidence="7">
    <location>
        <begin position="389"/>
        <end position="415"/>
    </location>
</feature>
<evidence type="ECO:0000259" key="8">
    <source>
        <dbReference type="PROSITE" id="PS50850"/>
    </source>
</evidence>
<dbReference type="CDD" id="cd17502">
    <property type="entry name" value="MFS_Azr1_MDR_like"/>
    <property type="match status" value="1"/>
</dbReference>
<feature type="transmembrane region" description="Helical" evidence="7">
    <location>
        <begin position="302"/>
        <end position="324"/>
    </location>
</feature>
<keyword evidence="4 7" id="KW-0812">Transmembrane</keyword>
<feature type="transmembrane region" description="Helical" evidence="7">
    <location>
        <begin position="331"/>
        <end position="351"/>
    </location>
</feature>
<evidence type="ECO:0000256" key="5">
    <source>
        <dbReference type="ARBA" id="ARBA00022989"/>
    </source>
</evidence>
<reference evidence="9 10" key="1">
    <citation type="submission" date="2019-08" db="EMBL/GenBank/DDBJ databases">
        <title>Bacillus genomes from the desert of Cuatro Cienegas, Coahuila.</title>
        <authorList>
            <person name="Olmedo-Alvarez G."/>
        </authorList>
    </citation>
    <scope>NUCLEOTIDE SEQUENCE [LARGE SCALE GENOMIC DNA]</scope>
    <source>
        <strain evidence="9 10">CH40_1T</strain>
    </source>
</reference>
<evidence type="ECO:0000313" key="10">
    <source>
        <dbReference type="Proteomes" id="UP000323317"/>
    </source>
</evidence>
<feature type="transmembrane region" description="Helical" evidence="7">
    <location>
        <begin position="357"/>
        <end position="377"/>
    </location>
</feature>
<feature type="transmembrane region" description="Helical" evidence="7">
    <location>
        <begin position="267"/>
        <end position="290"/>
    </location>
</feature>
<dbReference type="Pfam" id="PF07690">
    <property type="entry name" value="MFS_1"/>
    <property type="match status" value="1"/>
</dbReference>
<evidence type="ECO:0000256" key="7">
    <source>
        <dbReference type="SAM" id="Phobius"/>
    </source>
</evidence>